<dbReference type="EMBL" id="LACI01002141">
    <property type="protein sequence ID" value="KJU82865.1"/>
    <property type="molecule type" value="Genomic_DNA"/>
</dbReference>
<comment type="caution">
    <text evidence="2">The sequence shown here is derived from an EMBL/GenBank/DDBJ whole genome shotgun (WGS) entry which is preliminary data.</text>
</comment>
<proteinExistence type="predicted"/>
<dbReference type="AlphaFoldDB" id="A0A0F3GLS5"/>
<evidence type="ECO:0000313" key="3">
    <source>
        <dbReference type="Proteomes" id="UP000033423"/>
    </source>
</evidence>
<keyword evidence="3" id="KW-1185">Reference proteome</keyword>
<name>A0A0F3GLS5_9BACT</name>
<feature type="region of interest" description="Disordered" evidence="1">
    <location>
        <begin position="1"/>
        <end position="36"/>
    </location>
</feature>
<reference evidence="2 3" key="1">
    <citation type="submission" date="2015-02" db="EMBL/GenBank/DDBJ databases">
        <title>Single-cell genomics of uncultivated deep-branching MTB reveals a conserved set of magnetosome genes.</title>
        <authorList>
            <person name="Kolinko S."/>
            <person name="Richter M."/>
            <person name="Glockner F.O."/>
            <person name="Brachmann A."/>
            <person name="Schuler D."/>
        </authorList>
    </citation>
    <scope>NUCLEOTIDE SEQUENCE [LARGE SCALE GENOMIC DNA]</scope>
    <source>
        <strain evidence="2">TM-1</strain>
    </source>
</reference>
<dbReference type="Proteomes" id="UP000033423">
    <property type="component" value="Unassembled WGS sequence"/>
</dbReference>
<evidence type="ECO:0000313" key="2">
    <source>
        <dbReference type="EMBL" id="KJU82865.1"/>
    </source>
</evidence>
<feature type="compositionally biased region" description="Basic residues" evidence="1">
    <location>
        <begin position="22"/>
        <end position="32"/>
    </location>
</feature>
<organism evidence="2 3">
    <name type="scientific">Candidatus Magnetobacterium bavaricum</name>
    <dbReference type="NCBI Taxonomy" id="29290"/>
    <lineage>
        <taxon>Bacteria</taxon>
        <taxon>Pseudomonadati</taxon>
        <taxon>Nitrospirota</taxon>
        <taxon>Thermodesulfovibrionia</taxon>
        <taxon>Thermodesulfovibrionales</taxon>
        <taxon>Candidatus Magnetobacteriaceae</taxon>
        <taxon>Candidatus Magnetobacterium</taxon>
    </lineage>
</organism>
<accession>A0A0F3GLS5</accession>
<sequence length="185" mass="20155">MTKTRQKQKTNTNDETTEAKKPSAKASKKKKVTPVQQRQDIELQAILIPELSVRPVGVAEESVIKEPSVQSVAEEPSVQPVAPTEEVAATKPEIKAKPETKPDSDMIIEETTPGSMSILVESIVTFNNLCDLLAAQTCNINAIAIDGIRQSMFISYDILKINQAFLIDLFTGLGTISSRKTGNTD</sequence>
<feature type="region of interest" description="Disordered" evidence="1">
    <location>
        <begin position="64"/>
        <end position="88"/>
    </location>
</feature>
<gene>
    <name evidence="2" type="ORF">MBAV_004946</name>
</gene>
<protein>
    <submittedName>
        <fullName evidence="2">Uncharacterized protein</fullName>
    </submittedName>
</protein>
<evidence type="ECO:0000256" key="1">
    <source>
        <dbReference type="SAM" id="MobiDB-lite"/>
    </source>
</evidence>